<gene>
    <name evidence="2" type="ORF">NF556_11120</name>
</gene>
<keyword evidence="1" id="KW-0812">Transmembrane</keyword>
<name>A0ABY4YNE7_9MICO</name>
<dbReference type="EMBL" id="CP099489">
    <property type="protein sequence ID" value="USQ78209.1"/>
    <property type="molecule type" value="Genomic_DNA"/>
</dbReference>
<dbReference type="InterPro" id="IPR021414">
    <property type="entry name" value="DUF3054"/>
</dbReference>
<sequence length="124" mass="13193">MPYVLDLLVVTVFVLIGRVTHEEGLASLGSLHALWPFLLALVAGWVATRSLHLRLTGPRAGALLWLITLFLGMGLRALSGQGTALPFLIVATLVLGAGLLGWRLIGILLGRDTSNPAAAHRTRP</sequence>
<feature type="transmembrane region" description="Helical" evidence="1">
    <location>
        <begin position="60"/>
        <end position="78"/>
    </location>
</feature>
<proteinExistence type="predicted"/>
<evidence type="ECO:0000313" key="2">
    <source>
        <dbReference type="EMBL" id="USQ78209.1"/>
    </source>
</evidence>
<organism evidence="2 3">
    <name type="scientific">Ornithinimicrobium faecis</name>
    <dbReference type="NCBI Taxonomy" id="2934158"/>
    <lineage>
        <taxon>Bacteria</taxon>
        <taxon>Bacillati</taxon>
        <taxon>Actinomycetota</taxon>
        <taxon>Actinomycetes</taxon>
        <taxon>Micrococcales</taxon>
        <taxon>Ornithinimicrobiaceae</taxon>
        <taxon>Ornithinimicrobium</taxon>
    </lineage>
</organism>
<reference evidence="2" key="1">
    <citation type="submission" date="2022-06" db="EMBL/GenBank/DDBJ databases">
        <title>Ornithinimicrobium HY1793.</title>
        <authorList>
            <person name="Huang Y."/>
        </authorList>
    </citation>
    <scope>NUCLEOTIDE SEQUENCE</scope>
    <source>
        <strain evidence="2">HY1793</strain>
    </source>
</reference>
<dbReference type="Proteomes" id="UP001056455">
    <property type="component" value="Chromosome"/>
</dbReference>
<feature type="transmembrane region" description="Helical" evidence="1">
    <location>
        <begin position="84"/>
        <end position="105"/>
    </location>
</feature>
<dbReference type="Pfam" id="PF11255">
    <property type="entry name" value="DUF3054"/>
    <property type="match status" value="1"/>
</dbReference>
<accession>A0ABY4YNE7</accession>
<protein>
    <submittedName>
        <fullName evidence="2">DUF3054 domain-containing protein</fullName>
    </submittedName>
</protein>
<keyword evidence="3" id="KW-1185">Reference proteome</keyword>
<dbReference type="RefSeq" id="WP_252591007.1">
    <property type="nucleotide sequence ID" value="NZ_CP099489.1"/>
</dbReference>
<keyword evidence="1" id="KW-1133">Transmembrane helix</keyword>
<keyword evidence="1" id="KW-0472">Membrane</keyword>
<evidence type="ECO:0000256" key="1">
    <source>
        <dbReference type="SAM" id="Phobius"/>
    </source>
</evidence>
<evidence type="ECO:0000313" key="3">
    <source>
        <dbReference type="Proteomes" id="UP001056455"/>
    </source>
</evidence>
<feature type="transmembrane region" description="Helical" evidence="1">
    <location>
        <begin position="32"/>
        <end position="48"/>
    </location>
</feature>